<dbReference type="CDD" id="cd11010">
    <property type="entry name" value="S1-P1_nuclease"/>
    <property type="match status" value="1"/>
</dbReference>
<dbReference type="SUPFAM" id="SSF48537">
    <property type="entry name" value="Phospholipase C/P1 nuclease"/>
    <property type="match status" value="1"/>
</dbReference>
<name>A0A545U081_9GAMM</name>
<dbReference type="Proteomes" id="UP000315439">
    <property type="component" value="Unassembled WGS sequence"/>
</dbReference>
<keyword evidence="3" id="KW-0255">Endonuclease</keyword>
<evidence type="ECO:0000256" key="6">
    <source>
        <dbReference type="ARBA" id="ARBA00023180"/>
    </source>
</evidence>
<evidence type="ECO:0000256" key="2">
    <source>
        <dbReference type="ARBA" id="ARBA00022723"/>
    </source>
</evidence>
<dbReference type="GO" id="GO:0003676">
    <property type="term" value="F:nucleic acid binding"/>
    <property type="evidence" value="ECO:0007669"/>
    <property type="project" value="InterPro"/>
</dbReference>
<organism evidence="7 8">
    <name type="scientific">Aliikangiella coralliicola</name>
    <dbReference type="NCBI Taxonomy" id="2592383"/>
    <lineage>
        <taxon>Bacteria</taxon>
        <taxon>Pseudomonadati</taxon>
        <taxon>Pseudomonadota</taxon>
        <taxon>Gammaproteobacteria</taxon>
        <taxon>Oceanospirillales</taxon>
        <taxon>Pleioneaceae</taxon>
        <taxon>Aliikangiella</taxon>
    </lineage>
</organism>
<reference evidence="7 8" key="1">
    <citation type="submission" date="2019-07" db="EMBL/GenBank/DDBJ databases">
        <title>Draft genome for Aliikangiella sp. M105.</title>
        <authorList>
            <person name="Wang G."/>
        </authorList>
    </citation>
    <scope>NUCLEOTIDE SEQUENCE [LARGE SCALE GENOMIC DNA]</scope>
    <source>
        <strain evidence="7 8">M105</strain>
    </source>
</reference>
<dbReference type="PANTHER" id="PTHR33146:SF26">
    <property type="entry name" value="ENDONUCLEASE 4"/>
    <property type="match status" value="1"/>
</dbReference>
<evidence type="ECO:0000313" key="7">
    <source>
        <dbReference type="EMBL" id="TQV82871.1"/>
    </source>
</evidence>
<evidence type="ECO:0000256" key="3">
    <source>
        <dbReference type="ARBA" id="ARBA00022759"/>
    </source>
</evidence>
<dbReference type="Gene3D" id="1.10.575.10">
    <property type="entry name" value="P1 Nuclease"/>
    <property type="match status" value="1"/>
</dbReference>
<keyword evidence="2" id="KW-0479">Metal-binding</keyword>
<evidence type="ECO:0000313" key="8">
    <source>
        <dbReference type="Proteomes" id="UP000315439"/>
    </source>
</evidence>
<accession>A0A545U081</accession>
<dbReference type="OrthoDB" id="267579at2"/>
<sequence length="308" mass="34732">MDVIMQLIFAKVTLISLLLLFSNGTHALSQNGHRIVCDMAFQLLSKNTQKKVKELVDLMPKWDREKLNDYQKVGASSKVKFSNACVWPDSIKNNNPWNKVKIWHYINVQRDESEVQLDDCLVGCLITGINLHSKVIKSESDKLSKAYALYFLGHWYGDIHQPLHVSFADDIGGGDTKIRNFSGCSNLHSVWDGCIIKETNLSESKLAKSLLKSIANMKDNADLKSTLDEWKSSSVKDMANESLQIAIKENTEYCKLSSSGKCEKIPNDPGRPSRALPDDYFENNWPILSVRLKQAAVRLAARIEDTLN</sequence>
<evidence type="ECO:0000256" key="1">
    <source>
        <dbReference type="ARBA" id="ARBA00022722"/>
    </source>
</evidence>
<dbReference type="EMBL" id="VIKS01000015">
    <property type="protein sequence ID" value="TQV82871.1"/>
    <property type="molecule type" value="Genomic_DNA"/>
</dbReference>
<evidence type="ECO:0000256" key="5">
    <source>
        <dbReference type="ARBA" id="ARBA00023157"/>
    </source>
</evidence>
<comment type="caution">
    <text evidence="7">The sequence shown here is derived from an EMBL/GenBank/DDBJ whole genome shotgun (WGS) entry which is preliminary data.</text>
</comment>
<keyword evidence="5" id="KW-1015">Disulfide bond</keyword>
<keyword evidence="1" id="KW-0540">Nuclease</keyword>
<dbReference type="Pfam" id="PF02265">
    <property type="entry name" value="S1-P1_nuclease"/>
    <property type="match status" value="1"/>
</dbReference>
<dbReference type="GO" id="GO:0016788">
    <property type="term" value="F:hydrolase activity, acting on ester bonds"/>
    <property type="evidence" value="ECO:0007669"/>
    <property type="project" value="InterPro"/>
</dbReference>
<protein>
    <submittedName>
        <fullName evidence="7">S1/P1 nuclease</fullName>
    </submittedName>
</protein>
<keyword evidence="6" id="KW-0325">Glycoprotein</keyword>
<dbReference type="AlphaFoldDB" id="A0A545U081"/>
<dbReference type="GO" id="GO:0006308">
    <property type="term" value="P:DNA catabolic process"/>
    <property type="evidence" value="ECO:0007669"/>
    <property type="project" value="InterPro"/>
</dbReference>
<dbReference type="InterPro" id="IPR008947">
    <property type="entry name" value="PLipase_C/P1_nuclease_dom_sf"/>
</dbReference>
<dbReference type="GO" id="GO:0004519">
    <property type="term" value="F:endonuclease activity"/>
    <property type="evidence" value="ECO:0007669"/>
    <property type="project" value="UniProtKB-KW"/>
</dbReference>
<dbReference type="PANTHER" id="PTHR33146">
    <property type="entry name" value="ENDONUCLEASE 4"/>
    <property type="match status" value="1"/>
</dbReference>
<keyword evidence="4" id="KW-0378">Hydrolase</keyword>
<dbReference type="GO" id="GO:0046872">
    <property type="term" value="F:metal ion binding"/>
    <property type="evidence" value="ECO:0007669"/>
    <property type="project" value="UniProtKB-KW"/>
</dbReference>
<keyword evidence="8" id="KW-1185">Reference proteome</keyword>
<dbReference type="InterPro" id="IPR003154">
    <property type="entry name" value="S1/P1nuclease"/>
</dbReference>
<proteinExistence type="predicted"/>
<evidence type="ECO:0000256" key="4">
    <source>
        <dbReference type="ARBA" id="ARBA00022801"/>
    </source>
</evidence>
<gene>
    <name evidence="7" type="ORF">FLL46_24180</name>
</gene>